<dbReference type="PANTHER" id="PTHR24410">
    <property type="entry name" value="HL07962P-RELATED"/>
    <property type="match status" value="1"/>
</dbReference>
<protein>
    <recommendedName>
        <fullName evidence="1">BTB domain-containing protein</fullName>
    </recommendedName>
</protein>
<dbReference type="SUPFAM" id="SSF54695">
    <property type="entry name" value="POZ domain"/>
    <property type="match status" value="1"/>
</dbReference>
<dbReference type="SUPFAM" id="SSF49599">
    <property type="entry name" value="TRAF domain-like"/>
    <property type="match status" value="1"/>
</dbReference>
<dbReference type="InterPro" id="IPR056184">
    <property type="entry name" value="TRAF_BTBD17"/>
</dbReference>
<dbReference type="OrthoDB" id="2359033at2759"/>
<evidence type="ECO:0000259" key="1">
    <source>
        <dbReference type="PROSITE" id="PS50097"/>
    </source>
</evidence>
<dbReference type="Gene3D" id="3.30.710.10">
    <property type="entry name" value="Potassium Channel Kv1.1, Chain A"/>
    <property type="match status" value="1"/>
</dbReference>
<keyword evidence="3" id="KW-1185">Reference proteome</keyword>
<dbReference type="SMART" id="SM00225">
    <property type="entry name" value="BTB"/>
    <property type="match status" value="1"/>
</dbReference>
<dbReference type="Pfam" id="PF00651">
    <property type="entry name" value="BTB"/>
    <property type="match status" value="1"/>
</dbReference>
<dbReference type="InterPro" id="IPR000210">
    <property type="entry name" value="BTB/POZ_dom"/>
</dbReference>
<dbReference type="InterPro" id="IPR051481">
    <property type="entry name" value="BTB-POZ/Galectin-3-binding"/>
</dbReference>
<proteinExistence type="predicted"/>
<dbReference type="InterPro" id="IPR011333">
    <property type="entry name" value="SKP1/BTB/POZ_sf"/>
</dbReference>
<dbReference type="KEGG" id="lgi:LOTGIDRAFT_177842"/>
<dbReference type="CTD" id="20244240"/>
<dbReference type="Pfam" id="PF23651">
    <property type="entry name" value="TRAF_BTBD17"/>
    <property type="match status" value="1"/>
</dbReference>
<dbReference type="Pfam" id="PF07707">
    <property type="entry name" value="BACK"/>
    <property type="match status" value="1"/>
</dbReference>
<evidence type="ECO:0000313" key="2">
    <source>
        <dbReference type="EMBL" id="ESP02912.1"/>
    </source>
</evidence>
<dbReference type="STRING" id="225164.V4BAE0"/>
<reference evidence="2 3" key="1">
    <citation type="journal article" date="2013" name="Nature">
        <title>Insights into bilaterian evolution from three spiralian genomes.</title>
        <authorList>
            <person name="Simakov O."/>
            <person name="Marletaz F."/>
            <person name="Cho S.J."/>
            <person name="Edsinger-Gonzales E."/>
            <person name="Havlak P."/>
            <person name="Hellsten U."/>
            <person name="Kuo D.H."/>
            <person name="Larsson T."/>
            <person name="Lv J."/>
            <person name="Arendt D."/>
            <person name="Savage R."/>
            <person name="Osoegawa K."/>
            <person name="de Jong P."/>
            <person name="Grimwood J."/>
            <person name="Chapman J.A."/>
            <person name="Shapiro H."/>
            <person name="Aerts A."/>
            <person name="Otillar R.P."/>
            <person name="Terry A.Y."/>
            <person name="Boore J.L."/>
            <person name="Grigoriev I.V."/>
            <person name="Lindberg D.R."/>
            <person name="Seaver E.C."/>
            <person name="Weisblat D.A."/>
            <person name="Putnam N.H."/>
            <person name="Rokhsar D.S."/>
        </authorList>
    </citation>
    <scope>NUCLEOTIDE SEQUENCE [LARGE SCALE GENOMIC DNA]</scope>
</reference>
<dbReference type="AlphaFoldDB" id="V4BAE0"/>
<dbReference type="SMART" id="SM00875">
    <property type="entry name" value="BACK"/>
    <property type="match status" value="1"/>
</dbReference>
<dbReference type="Gene3D" id="1.25.40.420">
    <property type="match status" value="1"/>
</dbReference>
<dbReference type="GeneID" id="20244240"/>
<dbReference type="OMA" id="EWEKEWL"/>
<evidence type="ECO:0000313" key="3">
    <source>
        <dbReference type="Proteomes" id="UP000030746"/>
    </source>
</evidence>
<name>V4BAE0_LOTGI</name>
<gene>
    <name evidence="2" type="ORF">LOTGIDRAFT_177842</name>
</gene>
<dbReference type="Proteomes" id="UP000030746">
    <property type="component" value="Unassembled WGS sequence"/>
</dbReference>
<sequence length="469" mass="54007">MAAQLNLPLERPVVNSPVSDDNSDQTVTVTPPSKTLTLALNSPEGIDCYGNERKALLDQGKFYNNPVLSDIKLVVGGQKYYSHKLILVKCSDVFERMFSSDWSDENLKEVELKEDSICIGVFPRFLKFLYTNHIKLNTDNSLPILILADKYNIVDLKNVCINFASTCIIPKLQLKDVFHIWFQYATKCYHQTLITCSVQTLSDKMEDITSTVEWETEWMNLDQDQLIEFLKSSELIIKDEYALWKATIKWLNAPQNVEKIQENLKKVLCYIRFPMMVPEQLCEIESSAIVEQNTELFQHHLKSAYKYHSLPLTTRANMKEFSSSAFLLRNYSDLRWDKRLIIPKYSTLPKGEEVSLRFATRASSFPAQTWEWELKISPKGFSPTCDDLRTILYSNLILDQPRPVEYLLSVVGSDQILQSVCGRKNFTKARYSIDTELEKKISVSDLMTSNSPLLVNDCLHLQIHLKPVE</sequence>
<organism evidence="2 3">
    <name type="scientific">Lottia gigantea</name>
    <name type="common">Giant owl limpet</name>
    <dbReference type="NCBI Taxonomy" id="225164"/>
    <lineage>
        <taxon>Eukaryota</taxon>
        <taxon>Metazoa</taxon>
        <taxon>Spiralia</taxon>
        <taxon>Lophotrochozoa</taxon>
        <taxon>Mollusca</taxon>
        <taxon>Gastropoda</taxon>
        <taxon>Patellogastropoda</taxon>
        <taxon>Lottioidea</taxon>
        <taxon>Lottiidae</taxon>
        <taxon>Lottia</taxon>
    </lineage>
</organism>
<dbReference type="CDD" id="cd18493">
    <property type="entry name" value="BACK_BTBD17"/>
    <property type="match status" value="1"/>
</dbReference>
<accession>V4BAE0</accession>
<dbReference type="HOGENOM" id="CLU_035544_0_0_1"/>
<dbReference type="PROSITE" id="PS50097">
    <property type="entry name" value="BTB"/>
    <property type="match status" value="1"/>
</dbReference>
<dbReference type="RefSeq" id="XP_009046382.1">
    <property type="nucleotide sequence ID" value="XM_009048134.1"/>
</dbReference>
<feature type="domain" description="BTB" evidence="1">
    <location>
        <begin position="69"/>
        <end position="138"/>
    </location>
</feature>
<dbReference type="PANTHER" id="PTHR24410:SF47">
    <property type="entry name" value="BTB DOMAIN-CONTAINING PROTEIN"/>
    <property type="match status" value="1"/>
</dbReference>
<dbReference type="InterPro" id="IPR011705">
    <property type="entry name" value="BACK"/>
</dbReference>
<dbReference type="CDD" id="cd18292">
    <property type="entry name" value="BTB_POZ_BTBD17"/>
    <property type="match status" value="1"/>
</dbReference>
<dbReference type="EMBL" id="KB200129">
    <property type="protein sequence ID" value="ESP02912.1"/>
    <property type="molecule type" value="Genomic_DNA"/>
</dbReference>